<dbReference type="SUPFAM" id="SSF52540">
    <property type="entry name" value="P-loop containing nucleoside triphosphate hydrolases"/>
    <property type="match status" value="1"/>
</dbReference>
<protein>
    <submittedName>
        <fullName evidence="1">Adenylyl-sulfate kinase</fullName>
    </submittedName>
</protein>
<sequence>MHKTKVIVVSGVTAGGKTTLIFALSQSIDNACVVSFDDYSIDALPSAPTVKQLLANFGKAVNQYDLSTLMAALTAAIDSNQFSVILLDFPFGYEHAVLKPYIDTVIYLRTPLDITFARRLIRDFSESSRAEIMNWTKTYLNEARSLFVTHDRTVSATADYVLDGTTSTGEQVTQLSGLNIV</sequence>
<keyword evidence="2" id="KW-1185">Reference proteome</keyword>
<comment type="caution">
    <text evidence="1">The sequence shown here is derived from an EMBL/GenBank/DDBJ whole genome shotgun (WGS) entry which is preliminary data.</text>
</comment>
<keyword evidence="1" id="KW-0808">Transferase</keyword>
<organism evidence="1 2">
    <name type="scientific">Lactiplantibacillus nangangensis</name>
    <dbReference type="NCBI Taxonomy" id="2559917"/>
    <lineage>
        <taxon>Bacteria</taxon>
        <taxon>Bacillati</taxon>
        <taxon>Bacillota</taxon>
        <taxon>Bacilli</taxon>
        <taxon>Lactobacillales</taxon>
        <taxon>Lactobacillaceae</taxon>
        <taxon>Lactiplantibacillus</taxon>
    </lineage>
</organism>
<evidence type="ECO:0000313" key="1">
    <source>
        <dbReference type="EMBL" id="MFC6202458.1"/>
    </source>
</evidence>
<proteinExistence type="predicted"/>
<dbReference type="InterPro" id="IPR027417">
    <property type="entry name" value="P-loop_NTPase"/>
</dbReference>
<keyword evidence="1" id="KW-0418">Kinase</keyword>
<evidence type="ECO:0000313" key="2">
    <source>
        <dbReference type="Proteomes" id="UP001596171"/>
    </source>
</evidence>
<dbReference type="GO" id="GO:0016301">
    <property type="term" value="F:kinase activity"/>
    <property type="evidence" value="ECO:0007669"/>
    <property type="project" value="UniProtKB-KW"/>
</dbReference>
<dbReference type="Gene3D" id="3.40.50.300">
    <property type="entry name" value="P-loop containing nucleotide triphosphate hydrolases"/>
    <property type="match status" value="1"/>
</dbReference>
<dbReference type="RefSeq" id="WP_137617381.1">
    <property type="nucleotide sequence ID" value="NZ_BJDI01000027.1"/>
</dbReference>
<dbReference type="EMBL" id="JBHSSE010000023">
    <property type="protein sequence ID" value="MFC6202458.1"/>
    <property type="molecule type" value="Genomic_DNA"/>
</dbReference>
<reference evidence="2" key="1">
    <citation type="journal article" date="2019" name="Int. J. Syst. Evol. Microbiol.">
        <title>The Global Catalogue of Microorganisms (GCM) 10K type strain sequencing project: providing services to taxonomists for standard genome sequencing and annotation.</title>
        <authorList>
            <consortium name="The Broad Institute Genomics Platform"/>
            <consortium name="The Broad Institute Genome Sequencing Center for Infectious Disease"/>
            <person name="Wu L."/>
            <person name="Ma J."/>
        </authorList>
    </citation>
    <scope>NUCLEOTIDE SEQUENCE [LARGE SCALE GENOMIC DNA]</scope>
    <source>
        <strain evidence="2">CCM 8930</strain>
    </source>
</reference>
<gene>
    <name evidence="1" type="ORF">ACFP1L_11355</name>
</gene>
<name>A0ABW1SMF8_9LACO</name>
<dbReference type="Proteomes" id="UP001596171">
    <property type="component" value="Unassembled WGS sequence"/>
</dbReference>
<accession>A0ABW1SMF8</accession>